<dbReference type="EMBL" id="FNWV01000018">
    <property type="protein sequence ID" value="SEH85666.1"/>
    <property type="molecule type" value="Genomic_DNA"/>
</dbReference>
<dbReference type="OrthoDB" id="9807577at2"/>
<gene>
    <name evidence="1" type="ORF">SAMN02910265_03062</name>
</gene>
<dbReference type="Pfam" id="PF07799">
    <property type="entry name" value="DUF1643"/>
    <property type="match status" value="1"/>
</dbReference>
<accession>A0A1H6LB03</accession>
<evidence type="ECO:0000313" key="1">
    <source>
        <dbReference type="EMBL" id="SEH85666.1"/>
    </source>
</evidence>
<protein>
    <recommendedName>
        <fullName evidence="3">DUF1643 domain-containing protein</fullName>
    </recommendedName>
</protein>
<organism evidence="1 2">
    <name type="scientific">Ruminococcus flavefaciens</name>
    <dbReference type="NCBI Taxonomy" id="1265"/>
    <lineage>
        <taxon>Bacteria</taxon>
        <taxon>Bacillati</taxon>
        <taxon>Bacillota</taxon>
        <taxon>Clostridia</taxon>
        <taxon>Eubacteriales</taxon>
        <taxon>Oscillospiraceae</taxon>
        <taxon>Ruminococcus</taxon>
    </lineage>
</organism>
<dbReference type="AlphaFoldDB" id="A0A1H6LB03"/>
<sequence length="182" mass="21017">MSGKITDKTTRYKSGFEPDLFVPKDFSPHRYALGKKGCNPLVTICMNPSAARDTESDRTINRIISVSEKLNSDGWIVFNLYPERATNAIKMDSFKSELLKENLKTIRKFLKDNNISEVWGAWGDNRFNLKALNEGKDQLLKMLSEIGVKVFYFGTLTRKGNPRHPLQRHEKWDLSNKEYLEL</sequence>
<name>A0A1H6LB03_RUMFL</name>
<evidence type="ECO:0008006" key="3">
    <source>
        <dbReference type="Google" id="ProtNLM"/>
    </source>
</evidence>
<dbReference type="InterPro" id="IPR012441">
    <property type="entry name" value="DUF1643"/>
</dbReference>
<dbReference type="Proteomes" id="UP000183190">
    <property type="component" value="Unassembled WGS sequence"/>
</dbReference>
<proteinExistence type="predicted"/>
<reference evidence="1 2" key="1">
    <citation type="submission" date="2016-10" db="EMBL/GenBank/DDBJ databases">
        <authorList>
            <person name="de Groot N.N."/>
        </authorList>
    </citation>
    <scope>NUCLEOTIDE SEQUENCE [LARGE SCALE GENOMIC DNA]</scope>
    <source>
        <strain evidence="1 2">YAD2003</strain>
    </source>
</reference>
<evidence type="ECO:0000313" key="2">
    <source>
        <dbReference type="Proteomes" id="UP000183190"/>
    </source>
</evidence>
<dbReference type="RefSeq" id="WP_028520385.1">
    <property type="nucleotide sequence ID" value="NZ_FNWV01000018.1"/>
</dbReference>